<keyword evidence="8" id="KW-1185">Reference proteome</keyword>
<evidence type="ECO:0000313" key="8">
    <source>
        <dbReference type="Proteomes" id="UP000290572"/>
    </source>
</evidence>
<dbReference type="PANTHER" id="PTHR32123:SF11">
    <property type="entry name" value="BICD FAMILY-LIKE CARGO ADAPTER 2-RELATED"/>
    <property type="match status" value="1"/>
</dbReference>
<keyword evidence="1 5" id="KW-0175">Coiled coil</keyword>
<feature type="coiled-coil region" evidence="5">
    <location>
        <begin position="207"/>
        <end position="262"/>
    </location>
</feature>
<dbReference type="EMBL" id="QBIY01012743">
    <property type="protein sequence ID" value="RXN17551.1"/>
    <property type="molecule type" value="Genomic_DNA"/>
</dbReference>
<feature type="region of interest" description="Disordered" evidence="6">
    <location>
        <begin position="126"/>
        <end position="146"/>
    </location>
</feature>
<feature type="coiled-coil region" evidence="5">
    <location>
        <begin position="316"/>
        <end position="383"/>
    </location>
</feature>
<feature type="compositionally biased region" description="Polar residues" evidence="6">
    <location>
        <begin position="429"/>
        <end position="438"/>
    </location>
</feature>
<evidence type="ECO:0000256" key="3">
    <source>
        <dbReference type="ARBA" id="ARBA00041790"/>
    </source>
</evidence>
<name>A0A498M9T8_LABRO</name>
<reference evidence="7 8" key="1">
    <citation type="submission" date="2018-03" db="EMBL/GenBank/DDBJ databases">
        <title>Draft genome sequence of Rohu Carp (Labeo rohita).</title>
        <authorList>
            <person name="Das P."/>
            <person name="Kushwaha B."/>
            <person name="Joshi C.G."/>
            <person name="Kumar D."/>
            <person name="Nagpure N.S."/>
            <person name="Sahoo L."/>
            <person name="Das S.P."/>
            <person name="Bit A."/>
            <person name="Patnaik S."/>
            <person name="Meher P.K."/>
            <person name="Jayasankar P."/>
            <person name="Koringa P.G."/>
            <person name="Patel N.V."/>
            <person name="Hinsu A.T."/>
            <person name="Kumar R."/>
            <person name="Pandey M."/>
            <person name="Agarwal S."/>
            <person name="Srivastava S."/>
            <person name="Singh M."/>
            <person name="Iquebal M.A."/>
            <person name="Jaiswal S."/>
            <person name="Angadi U.B."/>
            <person name="Kumar N."/>
            <person name="Raza M."/>
            <person name="Shah T.M."/>
            <person name="Rai A."/>
            <person name="Jena J.K."/>
        </authorList>
    </citation>
    <scope>NUCLEOTIDE SEQUENCE [LARGE SCALE GENOMIC DNA]</scope>
    <source>
        <strain evidence="7">DASCIFA01</strain>
        <tissue evidence="7">Testis</tissue>
    </source>
</reference>
<evidence type="ECO:0000313" key="7">
    <source>
        <dbReference type="EMBL" id="RXN17551.1"/>
    </source>
</evidence>
<dbReference type="AlphaFoldDB" id="A0A498M9T8"/>
<dbReference type="InterPro" id="IPR051149">
    <property type="entry name" value="Spindly/BICDR_Dynein_Adapter"/>
</dbReference>
<proteinExistence type="predicted"/>
<accession>A0A498M9T8</accession>
<organism evidence="7 8">
    <name type="scientific">Labeo rohita</name>
    <name type="common">Indian major carp</name>
    <name type="synonym">Cyprinus rohita</name>
    <dbReference type="NCBI Taxonomy" id="84645"/>
    <lineage>
        <taxon>Eukaryota</taxon>
        <taxon>Metazoa</taxon>
        <taxon>Chordata</taxon>
        <taxon>Craniata</taxon>
        <taxon>Vertebrata</taxon>
        <taxon>Euteleostomi</taxon>
        <taxon>Actinopterygii</taxon>
        <taxon>Neopterygii</taxon>
        <taxon>Teleostei</taxon>
        <taxon>Ostariophysi</taxon>
        <taxon>Cypriniformes</taxon>
        <taxon>Cyprinidae</taxon>
        <taxon>Labeoninae</taxon>
        <taxon>Labeonini</taxon>
        <taxon>Labeo</taxon>
    </lineage>
</organism>
<dbReference type="Gene3D" id="1.20.5.490">
    <property type="entry name" value="Single helix bin"/>
    <property type="match status" value="1"/>
</dbReference>
<comment type="caution">
    <text evidence="7">The sequence shown here is derived from an EMBL/GenBank/DDBJ whole genome shotgun (WGS) entry which is preliminary data.</text>
</comment>
<gene>
    <name evidence="7" type="ORF">ROHU_026831</name>
</gene>
<feature type="compositionally biased region" description="Basic and acidic residues" evidence="6">
    <location>
        <begin position="126"/>
        <end position="141"/>
    </location>
</feature>
<feature type="region of interest" description="Disordered" evidence="6">
    <location>
        <begin position="418"/>
        <end position="460"/>
    </location>
</feature>
<evidence type="ECO:0000256" key="5">
    <source>
        <dbReference type="SAM" id="Coils"/>
    </source>
</evidence>
<evidence type="ECO:0000256" key="6">
    <source>
        <dbReference type="SAM" id="MobiDB-lite"/>
    </source>
</evidence>
<evidence type="ECO:0000256" key="1">
    <source>
        <dbReference type="ARBA" id="ARBA00023054"/>
    </source>
</evidence>
<protein>
    <recommendedName>
        <fullName evidence="2">BICD family-like cargo adapter 2</fullName>
    </recommendedName>
    <alternativeName>
        <fullName evidence="3">Bicaudal D-related protein 2</fullName>
    </alternativeName>
    <alternativeName>
        <fullName evidence="4">Coiled-coil domain-containing protein 64B</fullName>
    </alternativeName>
</protein>
<dbReference type="PANTHER" id="PTHR32123">
    <property type="entry name" value="BICD FAMILY-LIKE CARGO ADAPTER"/>
    <property type="match status" value="1"/>
</dbReference>
<dbReference type="Proteomes" id="UP000290572">
    <property type="component" value="Unassembled WGS sequence"/>
</dbReference>
<dbReference type="GO" id="GO:0047496">
    <property type="term" value="P:vesicle transport along microtubule"/>
    <property type="evidence" value="ECO:0007669"/>
    <property type="project" value="TreeGrafter"/>
</dbReference>
<dbReference type="GO" id="GO:0055107">
    <property type="term" value="P:Golgi to secretory granule transport"/>
    <property type="evidence" value="ECO:0007669"/>
    <property type="project" value="TreeGrafter"/>
</dbReference>
<sequence>MFHSKKENLPSPILEDSFFPFSSSHSSSAHRIMAPTTGEDDLLTSPQDDSSPTLLEKDLILAAEVGQALLEKNEELAAQIEQMEREMEAMQQEKHMLQRRLEVRDLEASQREAELQADITALRAQVEQKHVQSRDRRREESEQLTQLSNHNQKLVEQLAERHPGVNMSSDEVTLAVALEHTLRTELRSLREEMEDTSFSKSISSARLDSLQAENRVLKERCTHMDERLNSTQEDNHRLRSERDGLRERVIELQTSLKDKETELEQEHSTVFQLRTVNRTLQQRVQALGEEASLGEATCFPLSLQSEIQQSQAKETILAHSAILQQKEEEIQRLQNELQSRETELEELREEVKPFRNSPGKPTYSVLEEEITLARQERDALNQQLLNTIRHKVALSQEVESWQEDMRLVICHQVKLQQQEKEKENNKEQTGLQRGTRATKSLRVRGEDGRKGFFSSLFGGD</sequence>
<evidence type="ECO:0000256" key="4">
    <source>
        <dbReference type="ARBA" id="ARBA00043196"/>
    </source>
</evidence>
<dbReference type="STRING" id="84645.A0A498M9T8"/>
<evidence type="ECO:0000256" key="2">
    <source>
        <dbReference type="ARBA" id="ARBA00040983"/>
    </source>
</evidence>
<feature type="coiled-coil region" evidence="5">
    <location>
        <begin position="66"/>
        <end position="100"/>
    </location>
</feature>